<dbReference type="GeneID" id="120265258"/>
<reference evidence="2" key="1">
    <citation type="submission" date="2025-08" db="UniProtKB">
        <authorList>
            <consortium name="RefSeq"/>
        </authorList>
    </citation>
    <scope>IDENTIFICATION</scope>
</reference>
<keyword evidence="1" id="KW-1185">Reference proteome</keyword>
<dbReference type="PANTHER" id="PTHR11439:SF475">
    <property type="entry name" value="CYSTEINE-RICH RLK (RECEPTOR-LIKE PROTEIN KINASE) 8"/>
    <property type="match status" value="1"/>
</dbReference>
<evidence type="ECO:0000313" key="1">
    <source>
        <dbReference type="Proteomes" id="UP001515500"/>
    </source>
</evidence>
<name>A0AB40BQ34_DIOCR</name>
<dbReference type="RefSeq" id="XP_039129073.1">
    <property type="nucleotide sequence ID" value="XM_039273139.1"/>
</dbReference>
<dbReference type="CDD" id="cd09272">
    <property type="entry name" value="RNase_HI_RT_Ty1"/>
    <property type="match status" value="1"/>
</dbReference>
<proteinExistence type="predicted"/>
<dbReference type="Proteomes" id="UP001515500">
    <property type="component" value="Chromosome 7"/>
</dbReference>
<dbReference type="AlphaFoldDB" id="A0AB40BQ34"/>
<gene>
    <name evidence="2" type="primary">LOC120265258</name>
</gene>
<sequence>MLECKPLSTPMEANIKLCAGEGKDLEDPQMYRQLVGILIYLTLTRPDLVYAFGVASRYMQNPKKAHLEAAWPILRYLKGTTDYDILYRKGEGCQVTGYCDADYAGDCDSRRSTTGYIFSLGSGVVSWCSKRQTTVSLSTTEVKYRAAAMAAQKSTWLMQLLRDLHQPIEQVILLCDNRSAVCLTENPMFHARTKHIEVHYHFLREKVLQG</sequence>
<accession>A0AB40BQ34</accession>
<organism evidence="1 2">
    <name type="scientific">Dioscorea cayennensis subsp. rotundata</name>
    <name type="common">White Guinea yam</name>
    <name type="synonym">Dioscorea rotundata</name>
    <dbReference type="NCBI Taxonomy" id="55577"/>
    <lineage>
        <taxon>Eukaryota</taxon>
        <taxon>Viridiplantae</taxon>
        <taxon>Streptophyta</taxon>
        <taxon>Embryophyta</taxon>
        <taxon>Tracheophyta</taxon>
        <taxon>Spermatophyta</taxon>
        <taxon>Magnoliopsida</taxon>
        <taxon>Liliopsida</taxon>
        <taxon>Dioscoreales</taxon>
        <taxon>Dioscoreaceae</taxon>
        <taxon>Dioscorea</taxon>
    </lineage>
</organism>
<dbReference type="SUPFAM" id="SSF56672">
    <property type="entry name" value="DNA/RNA polymerases"/>
    <property type="match status" value="1"/>
</dbReference>
<dbReference type="PANTHER" id="PTHR11439">
    <property type="entry name" value="GAG-POL-RELATED RETROTRANSPOSON"/>
    <property type="match status" value="1"/>
</dbReference>
<evidence type="ECO:0000313" key="2">
    <source>
        <dbReference type="RefSeq" id="XP_039129073.1"/>
    </source>
</evidence>
<dbReference type="InterPro" id="IPR043502">
    <property type="entry name" value="DNA/RNA_pol_sf"/>
</dbReference>
<protein>
    <submittedName>
        <fullName evidence="2">Secreted RxLR effector protein 161-like</fullName>
    </submittedName>
</protein>